<feature type="region of interest" description="Disordered" evidence="1">
    <location>
        <begin position="107"/>
        <end position="142"/>
    </location>
</feature>
<dbReference type="GeneID" id="8243466"/>
<organism evidence="2 3">
    <name type="scientific">Micromonas commoda (strain RCC299 / NOUM17 / CCMP2709)</name>
    <name type="common">Picoplanktonic green alga</name>
    <dbReference type="NCBI Taxonomy" id="296587"/>
    <lineage>
        <taxon>Eukaryota</taxon>
        <taxon>Viridiplantae</taxon>
        <taxon>Chlorophyta</taxon>
        <taxon>Mamiellophyceae</taxon>
        <taxon>Mamiellales</taxon>
        <taxon>Mamiellaceae</taxon>
        <taxon>Micromonas</taxon>
    </lineage>
</organism>
<dbReference type="KEGG" id="mis:MICPUN_58676"/>
<feature type="compositionally biased region" description="Basic and acidic residues" evidence="1">
    <location>
        <begin position="121"/>
        <end position="140"/>
    </location>
</feature>
<proteinExistence type="predicted"/>
<name>C1E6I6_MICCC</name>
<accession>C1E6I6</accession>
<evidence type="ECO:0000313" key="3">
    <source>
        <dbReference type="Proteomes" id="UP000002009"/>
    </source>
</evidence>
<dbReference type="OMA" id="VERKCCK"/>
<reference evidence="2 3" key="1">
    <citation type="journal article" date="2009" name="Science">
        <title>Green evolution and dynamic adaptations revealed by genomes of the marine picoeukaryotes Micromonas.</title>
        <authorList>
            <person name="Worden A.Z."/>
            <person name="Lee J.H."/>
            <person name="Mock T."/>
            <person name="Rouze P."/>
            <person name="Simmons M.P."/>
            <person name="Aerts A.L."/>
            <person name="Allen A.E."/>
            <person name="Cuvelier M.L."/>
            <person name="Derelle E."/>
            <person name="Everett M.V."/>
            <person name="Foulon E."/>
            <person name="Grimwood J."/>
            <person name="Gundlach H."/>
            <person name="Henrissat B."/>
            <person name="Napoli C."/>
            <person name="McDonald S.M."/>
            <person name="Parker M.S."/>
            <person name="Rombauts S."/>
            <person name="Salamov A."/>
            <person name="Von Dassow P."/>
            <person name="Badger J.H."/>
            <person name="Coutinho P.M."/>
            <person name="Demir E."/>
            <person name="Dubchak I."/>
            <person name="Gentemann C."/>
            <person name="Eikrem W."/>
            <person name="Gready J.E."/>
            <person name="John U."/>
            <person name="Lanier W."/>
            <person name="Lindquist E.A."/>
            <person name="Lucas S."/>
            <person name="Mayer K.F."/>
            <person name="Moreau H."/>
            <person name="Not F."/>
            <person name="Otillar R."/>
            <person name="Panaud O."/>
            <person name="Pangilinan J."/>
            <person name="Paulsen I."/>
            <person name="Piegu B."/>
            <person name="Poliakov A."/>
            <person name="Robbens S."/>
            <person name="Schmutz J."/>
            <person name="Toulza E."/>
            <person name="Wyss T."/>
            <person name="Zelensky A."/>
            <person name="Zhou K."/>
            <person name="Armbrust E.V."/>
            <person name="Bhattacharya D."/>
            <person name="Goodenough U.W."/>
            <person name="Van de Peer Y."/>
            <person name="Grigoriev I.V."/>
        </authorList>
    </citation>
    <scope>NUCLEOTIDE SEQUENCE [LARGE SCALE GENOMIC DNA]</scope>
    <source>
        <strain evidence="3">RCC299 / NOUM17</strain>
    </source>
</reference>
<evidence type="ECO:0000256" key="1">
    <source>
        <dbReference type="SAM" id="MobiDB-lite"/>
    </source>
</evidence>
<dbReference type="Proteomes" id="UP000002009">
    <property type="component" value="Chromosome 5"/>
</dbReference>
<evidence type="ECO:0000313" key="2">
    <source>
        <dbReference type="EMBL" id="ACO63814.1"/>
    </source>
</evidence>
<keyword evidence="3" id="KW-1185">Reference proteome</keyword>
<dbReference type="InParanoid" id="C1E6I6"/>
<dbReference type="OrthoDB" id="2017163at2759"/>
<dbReference type="EMBL" id="CP001326">
    <property type="protein sequence ID" value="ACO63814.1"/>
    <property type="molecule type" value="Genomic_DNA"/>
</dbReference>
<dbReference type="AlphaFoldDB" id="C1E6I6"/>
<feature type="region of interest" description="Disordered" evidence="1">
    <location>
        <begin position="354"/>
        <end position="380"/>
    </location>
</feature>
<gene>
    <name evidence="2" type="ORF">MICPUN_58676</name>
</gene>
<dbReference type="RefSeq" id="XP_002502556.1">
    <property type="nucleotide sequence ID" value="XM_002502510.1"/>
</dbReference>
<protein>
    <submittedName>
        <fullName evidence="2">Uncharacterized protein</fullName>
    </submittedName>
</protein>
<sequence length="380" mass="40948">MAFVIVAAPRLLPGLKARGYDSSKPRTPAPRLVCAASGKVSYPLSQHEDLSVRSLPFVLSVLGPIISASVISTQQDDSPMTEGNMADMMAKLAAAEAEAEKLRSELKESAKAPVPTGTIDELAKQKPAKPENRIDGKGGRETLFGTAKNSGDAWLKDGMQFLARDQPSELGESVEMSKEDQDTVNRRLAIGLLGTGIFVGLSQISVEAPAPSKPLFFYLVPLVKTRELLKQAADLAENGYWDELSTVCRQIVVANSAKENLFKAAAYLDARQEEKAKQVAFDFLELTEKIDYNKYFESMGAVSGQKAAEYSKFSKKAAIAAAAKLDEFFALMDRDQLEAARSQVMAFADPAPEAEVVTDDSGASTGEVATGFSDGYEAEQ</sequence>
<dbReference type="eggNOG" id="ENOG502SB5T">
    <property type="taxonomic scope" value="Eukaryota"/>
</dbReference>